<gene>
    <name evidence="1" type="ORF">FSB_LOCUS28872</name>
</gene>
<evidence type="ECO:0000313" key="1">
    <source>
        <dbReference type="EMBL" id="SPD00990.1"/>
    </source>
</evidence>
<protein>
    <submittedName>
        <fullName evidence="1">Uncharacterized protein</fullName>
    </submittedName>
</protein>
<reference evidence="1" key="1">
    <citation type="submission" date="2018-02" db="EMBL/GenBank/DDBJ databases">
        <authorList>
            <person name="Cohen D.B."/>
            <person name="Kent A.D."/>
        </authorList>
    </citation>
    <scope>NUCLEOTIDE SEQUENCE</scope>
</reference>
<sequence length="66" mass="7303">MFLARQGRALPLSPSRLLSSPSSPPHGFERIKTMEVLGLWSKSQEAHGFGGIWPWVVDVVVSRCIV</sequence>
<organism evidence="1">
    <name type="scientific">Fagus sylvatica</name>
    <name type="common">Beechnut</name>
    <dbReference type="NCBI Taxonomy" id="28930"/>
    <lineage>
        <taxon>Eukaryota</taxon>
        <taxon>Viridiplantae</taxon>
        <taxon>Streptophyta</taxon>
        <taxon>Embryophyta</taxon>
        <taxon>Tracheophyta</taxon>
        <taxon>Spermatophyta</taxon>
        <taxon>Magnoliopsida</taxon>
        <taxon>eudicotyledons</taxon>
        <taxon>Gunneridae</taxon>
        <taxon>Pentapetalae</taxon>
        <taxon>rosids</taxon>
        <taxon>fabids</taxon>
        <taxon>Fagales</taxon>
        <taxon>Fagaceae</taxon>
        <taxon>Fagus</taxon>
    </lineage>
</organism>
<dbReference type="AlphaFoldDB" id="A0A2N9GNM2"/>
<dbReference type="EMBL" id="OIVN01002146">
    <property type="protein sequence ID" value="SPD00990.1"/>
    <property type="molecule type" value="Genomic_DNA"/>
</dbReference>
<proteinExistence type="predicted"/>
<accession>A0A2N9GNM2</accession>
<name>A0A2N9GNM2_FAGSY</name>